<dbReference type="InterPro" id="IPR035093">
    <property type="entry name" value="RelE/ParE_toxin_dom_sf"/>
</dbReference>
<comment type="caution">
    <text evidence="3">The sequence shown here is derived from an EMBL/GenBank/DDBJ whole genome shotgun (WGS) entry which is preliminary data.</text>
</comment>
<dbReference type="RefSeq" id="WP_309956334.1">
    <property type="nucleotide sequence ID" value="NZ_JAVDUJ010000001.1"/>
</dbReference>
<protein>
    <submittedName>
        <fullName evidence="3">mRNA interferase RelE/StbE</fullName>
    </submittedName>
</protein>
<keyword evidence="4" id="KW-1185">Reference proteome</keyword>
<dbReference type="PANTHER" id="PTHR35601">
    <property type="entry name" value="TOXIN RELE"/>
    <property type="match status" value="1"/>
</dbReference>
<dbReference type="EMBL" id="JAVDUJ010000001">
    <property type="protein sequence ID" value="MDR6939565.1"/>
    <property type="molecule type" value="Genomic_DNA"/>
</dbReference>
<sequence>MTASQGTVWRVELTARARKQLKKMDRFDARILATWIKNNLDGCADPRVFGKGLTANRSGEWRYRVGSYRILALIRDDTITIEIFSIGRRDKIYNH</sequence>
<dbReference type="Pfam" id="PF05016">
    <property type="entry name" value="ParE_toxin"/>
    <property type="match status" value="1"/>
</dbReference>
<name>A0ABU1T2E7_9ACTO</name>
<evidence type="ECO:0000256" key="1">
    <source>
        <dbReference type="ARBA" id="ARBA00006226"/>
    </source>
</evidence>
<dbReference type="InterPro" id="IPR007712">
    <property type="entry name" value="RelE/ParE_toxin"/>
</dbReference>
<dbReference type="Gene3D" id="3.30.2310.20">
    <property type="entry name" value="RelE-like"/>
    <property type="match status" value="1"/>
</dbReference>
<dbReference type="Proteomes" id="UP001266099">
    <property type="component" value="Unassembled WGS sequence"/>
</dbReference>
<evidence type="ECO:0000313" key="4">
    <source>
        <dbReference type="Proteomes" id="UP001266099"/>
    </source>
</evidence>
<dbReference type="PANTHER" id="PTHR35601:SF1">
    <property type="entry name" value="TOXIN RELE"/>
    <property type="match status" value="1"/>
</dbReference>
<comment type="similarity">
    <text evidence="1">Belongs to the RelE toxin family.</text>
</comment>
<gene>
    <name evidence="3" type="ORF">J2S36_001108</name>
</gene>
<keyword evidence="2" id="KW-1277">Toxin-antitoxin system</keyword>
<evidence type="ECO:0000313" key="3">
    <source>
        <dbReference type="EMBL" id="MDR6939565.1"/>
    </source>
</evidence>
<organism evidence="3 4">
    <name type="scientific">Arcanobacterium hippocoleae</name>
    <dbReference type="NCBI Taxonomy" id="149017"/>
    <lineage>
        <taxon>Bacteria</taxon>
        <taxon>Bacillati</taxon>
        <taxon>Actinomycetota</taxon>
        <taxon>Actinomycetes</taxon>
        <taxon>Actinomycetales</taxon>
        <taxon>Actinomycetaceae</taxon>
        <taxon>Arcanobacterium</taxon>
    </lineage>
</organism>
<evidence type="ECO:0000256" key="2">
    <source>
        <dbReference type="ARBA" id="ARBA00022649"/>
    </source>
</evidence>
<reference evidence="3 4" key="1">
    <citation type="submission" date="2023-07" db="EMBL/GenBank/DDBJ databases">
        <title>Sequencing the genomes of 1000 actinobacteria strains.</title>
        <authorList>
            <person name="Klenk H.-P."/>
        </authorList>
    </citation>
    <scope>NUCLEOTIDE SEQUENCE [LARGE SCALE GENOMIC DNA]</scope>
    <source>
        <strain evidence="3 4">DSM 15539</strain>
    </source>
</reference>
<accession>A0ABU1T2E7</accession>
<proteinExistence type="inferred from homology"/>
<dbReference type="SUPFAM" id="SSF143011">
    <property type="entry name" value="RelE-like"/>
    <property type="match status" value="1"/>
</dbReference>